<protein>
    <submittedName>
        <fullName evidence="1">Uncharacterized protein</fullName>
    </submittedName>
</protein>
<reference evidence="1" key="1">
    <citation type="submission" date="2019-03" db="EMBL/GenBank/DDBJ databases">
        <title>Single cell metagenomics reveals metabolic interactions within the superorganism composed of flagellate Streblomastix strix and complex community of Bacteroidetes bacteria on its surface.</title>
        <authorList>
            <person name="Treitli S.C."/>
            <person name="Kolisko M."/>
            <person name="Husnik F."/>
            <person name="Keeling P."/>
            <person name="Hampl V."/>
        </authorList>
    </citation>
    <scope>NUCLEOTIDE SEQUENCE</scope>
    <source>
        <strain evidence="1">STM</strain>
    </source>
</reference>
<name>A0A5J4T3N5_9ZZZZ</name>
<dbReference type="EMBL" id="SNRY01000001">
    <property type="protein sequence ID" value="KAA6352552.1"/>
    <property type="molecule type" value="Genomic_DNA"/>
</dbReference>
<evidence type="ECO:0000313" key="1">
    <source>
        <dbReference type="EMBL" id="KAA6352552.1"/>
    </source>
</evidence>
<gene>
    <name evidence="1" type="ORF">EZS27_000004</name>
</gene>
<proteinExistence type="predicted"/>
<organism evidence="1">
    <name type="scientific">termite gut metagenome</name>
    <dbReference type="NCBI Taxonomy" id="433724"/>
    <lineage>
        <taxon>unclassified sequences</taxon>
        <taxon>metagenomes</taxon>
        <taxon>organismal metagenomes</taxon>
    </lineage>
</organism>
<accession>A0A5J4T3N5</accession>
<dbReference type="AlphaFoldDB" id="A0A5J4T3N5"/>
<sequence length="97" mass="11545">MTSYTEQKSKRIIDIILEVLKRSDTDIDNTVTVSEIDIQDVLDELKITNFNFNYVAALKKRLQFEGYKIMYKDTKILKVERDNSIHLNENDFSFEYK</sequence>
<comment type="caution">
    <text evidence="1">The sequence shown here is derived from an EMBL/GenBank/DDBJ whole genome shotgun (WGS) entry which is preliminary data.</text>
</comment>